<dbReference type="Proteomes" id="UP000248553">
    <property type="component" value="Unassembled WGS sequence"/>
</dbReference>
<reference evidence="2" key="1">
    <citation type="submission" date="2018-05" db="EMBL/GenBank/DDBJ databases">
        <authorList>
            <person name="Nie L."/>
        </authorList>
    </citation>
    <scope>NUCLEOTIDE SEQUENCE [LARGE SCALE GENOMIC DNA]</scope>
    <source>
        <strain evidence="2">NL</strain>
    </source>
</reference>
<organism evidence="1 2">
    <name type="scientific">Hymenobacter edaphi</name>
    <dbReference type="NCBI Taxonomy" id="2211146"/>
    <lineage>
        <taxon>Bacteria</taxon>
        <taxon>Pseudomonadati</taxon>
        <taxon>Bacteroidota</taxon>
        <taxon>Cytophagia</taxon>
        <taxon>Cytophagales</taxon>
        <taxon>Hymenobacteraceae</taxon>
        <taxon>Hymenobacter</taxon>
    </lineage>
</organism>
<evidence type="ECO:0000313" key="2">
    <source>
        <dbReference type="Proteomes" id="UP000248553"/>
    </source>
</evidence>
<evidence type="ECO:0000313" key="1">
    <source>
        <dbReference type="EMBL" id="RAK62000.1"/>
    </source>
</evidence>
<dbReference type="EMBL" id="QHKM01000021">
    <property type="protein sequence ID" value="RAK62000.1"/>
    <property type="molecule type" value="Genomic_DNA"/>
</dbReference>
<sequence>MADRIFRLSNTPLGTVLVKFYQVDPYSDEEFQRVRARDFLQATLPGSGQPWGFALCQGRVAANNVLPEAVARLHAQCPYCTAVRIERAG</sequence>
<gene>
    <name evidence="1" type="ORF">DLM85_24670</name>
</gene>
<protein>
    <submittedName>
        <fullName evidence="1">Uncharacterized protein</fullName>
    </submittedName>
</protein>
<proteinExistence type="predicted"/>
<dbReference type="AlphaFoldDB" id="A0A328B3P3"/>
<name>A0A328B3P3_9BACT</name>
<keyword evidence="2" id="KW-1185">Reference proteome</keyword>
<accession>A0A328B3P3</accession>
<comment type="caution">
    <text evidence="1">The sequence shown here is derived from an EMBL/GenBank/DDBJ whole genome shotgun (WGS) entry which is preliminary data.</text>
</comment>